<dbReference type="AlphaFoldDB" id="A0A094IVA1"/>
<dbReference type="Proteomes" id="UP000053718">
    <property type="component" value="Unassembled WGS sequence"/>
</dbReference>
<dbReference type="STRING" id="1517416.IDAT_01185"/>
<name>A0A094IVA1_9GAMM</name>
<organism evidence="1 2">
    <name type="scientific">Pseudidiomarina atlantica</name>
    <dbReference type="NCBI Taxonomy" id="1517416"/>
    <lineage>
        <taxon>Bacteria</taxon>
        <taxon>Pseudomonadati</taxon>
        <taxon>Pseudomonadota</taxon>
        <taxon>Gammaproteobacteria</taxon>
        <taxon>Alteromonadales</taxon>
        <taxon>Idiomarinaceae</taxon>
        <taxon>Pseudidiomarina</taxon>
    </lineage>
</organism>
<evidence type="ECO:0000313" key="1">
    <source>
        <dbReference type="EMBL" id="KFZ29744.1"/>
    </source>
</evidence>
<dbReference type="InterPro" id="IPR009749">
    <property type="entry name" value="DUF1315"/>
</dbReference>
<dbReference type="OrthoDB" id="5616307at2"/>
<dbReference type="Pfam" id="PF07023">
    <property type="entry name" value="DUF1315"/>
    <property type="match status" value="1"/>
</dbReference>
<dbReference type="EMBL" id="JPIN01000001">
    <property type="protein sequence ID" value="KFZ29744.1"/>
    <property type="molecule type" value="Genomic_DNA"/>
</dbReference>
<proteinExistence type="predicted"/>
<sequence>MQFEDLLASITPETFQRLVSAVEIGRWPDGVALTERQKEDTIQLVMAYQAKYCPSDEPFRVGADGLLVTRSKREMRDAAVASKGERIASFSLNQEDSK</sequence>
<evidence type="ECO:0000313" key="2">
    <source>
        <dbReference type="Proteomes" id="UP000053718"/>
    </source>
</evidence>
<gene>
    <name evidence="1" type="ORF">IDAT_01185</name>
</gene>
<reference evidence="1 2" key="1">
    <citation type="submission" date="2014-06" db="EMBL/GenBank/DDBJ databases">
        <title>Draft genome sequence of Idiomarina sp. MCCC 1A10513.</title>
        <authorList>
            <person name="Du J."/>
            <person name="Lai Q."/>
            <person name="Shao Z."/>
        </authorList>
    </citation>
    <scope>NUCLEOTIDE SEQUENCE [LARGE SCALE GENOMIC DNA]</scope>
    <source>
        <strain evidence="1 2">MCCC 1A10513</strain>
    </source>
</reference>
<comment type="caution">
    <text evidence="1">The sequence shown here is derived from an EMBL/GenBank/DDBJ whole genome shotgun (WGS) entry which is preliminary data.</text>
</comment>
<dbReference type="RefSeq" id="WP_034729437.1">
    <property type="nucleotide sequence ID" value="NZ_JPIN01000001.1"/>
</dbReference>
<dbReference type="eggNOG" id="COG3139">
    <property type="taxonomic scope" value="Bacteria"/>
</dbReference>
<accession>A0A094IVA1</accession>
<protein>
    <submittedName>
        <fullName evidence="1">Uncharacterized protein</fullName>
    </submittedName>
</protein>
<keyword evidence="2" id="KW-1185">Reference proteome</keyword>